<evidence type="ECO:0000256" key="1">
    <source>
        <dbReference type="ARBA" id="ARBA00023015"/>
    </source>
</evidence>
<name>A0A0W0RRG8_LEGBO</name>
<comment type="caution">
    <text evidence="5">The sequence shown here is derived from an EMBL/GenBank/DDBJ whole genome shotgun (WGS) entry which is preliminary data.</text>
</comment>
<dbReference type="Pfam" id="PF00196">
    <property type="entry name" value="GerE"/>
    <property type="match status" value="1"/>
</dbReference>
<organism evidence="5 6">
    <name type="scientific">Legionella bozemanae</name>
    <name type="common">Fluoribacter bozemanae</name>
    <dbReference type="NCBI Taxonomy" id="447"/>
    <lineage>
        <taxon>Bacteria</taxon>
        <taxon>Pseudomonadati</taxon>
        <taxon>Pseudomonadota</taxon>
        <taxon>Gammaproteobacteria</taxon>
        <taxon>Legionellales</taxon>
        <taxon>Legionellaceae</taxon>
        <taxon>Legionella</taxon>
    </lineage>
</organism>
<keyword evidence="6" id="KW-1185">Reference proteome</keyword>
<evidence type="ECO:0000256" key="3">
    <source>
        <dbReference type="ARBA" id="ARBA00023163"/>
    </source>
</evidence>
<reference evidence="5 6" key="1">
    <citation type="submission" date="2015-11" db="EMBL/GenBank/DDBJ databases">
        <title>Genomic analysis of 38 Legionella species identifies large and diverse effector repertoires.</title>
        <authorList>
            <person name="Burstein D."/>
            <person name="Amaro F."/>
            <person name="Zusman T."/>
            <person name="Lifshitz Z."/>
            <person name="Cohen O."/>
            <person name="Gilbert J.A."/>
            <person name="Pupko T."/>
            <person name="Shuman H.A."/>
            <person name="Segal G."/>
        </authorList>
    </citation>
    <scope>NUCLEOTIDE SEQUENCE [LARGE SCALE GENOMIC DNA]</scope>
    <source>
        <strain evidence="5 6">WIGA</strain>
    </source>
</reference>
<dbReference type="EMBL" id="LNXU01000019">
    <property type="protein sequence ID" value="KTC73655.1"/>
    <property type="molecule type" value="Genomic_DNA"/>
</dbReference>
<feature type="domain" description="HTH luxR-type" evidence="4">
    <location>
        <begin position="205"/>
        <end position="270"/>
    </location>
</feature>
<dbReference type="PANTHER" id="PTHR44688:SF16">
    <property type="entry name" value="DNA-BINDING TRANSCRIPTIONAL ACTIVATOR DEVR_DOSR"/>
    <property type="match status" value="1"/>
</dbReference>
<dbReference type="CDD" id="cd06170">
    <property type="entry name" value="LuxR_C_like"/>
    <property type="match status" value="1"/>
</dbReference>
<dbReference type="SUPFAM" id="SSF46894">
    <property type="entry name" value="C-terminal effector domain of the bipartite response regulators"/>
    <property type="match status" value="1"/>
</dbReference>
<dbReference type="Gene3D" id="1.10.10.10">
    <property type="entry name" value="Winged helix-like DNA-binding domain superfamily/Winged helix DNA-binding domain"/>
    <property type="match status" value="1"/>
</dbReference>
<dbReference type="PATRIC" id="fig|447.4.peg.2437"/>
<keyword evidence="1" id="KW-0805">Transcription regulation</keyword>
<proteinExistence type="predicted"/>
<dbReference type="GO" id="GO:0006355">
    <property type="term" value="P:regulation of DNA-templated transcription"/>
    <property type="evidence" value="ECO:0007669"/>
    <property type="project" value="InterPro"/>
</dbReference>
<dbReference type="InterPro" id="IPR016032">
    <property type="entry name" value="Sig_transdc_resp-reg_C-effctor"/>
</dbReference>
<dbReference type="STRING" id="447.Lboz_2301"/>
<dbReference type="GO" id="GO:0003677">
    <property type="term" value="F:DNA binding"/>
    <property type="evidence" value="ECO:0007669"/>
    <property type="project" value="UniProtKB-KW"/>
</dbReference>
<protein>
    <recommendedName>
        <fullName evidence="4">HTH luxR-type domain-containing protein</fullName>
    </recommendedName>
</protein>
<dbReference type="PROSITE" id="PS50043">
    <property type="entry name" value="HTH_LUXR_2"/>
    <property type="match status" value="1"/>
</dbReference>
<dbReference type="SMART" id="SM00421">
    <property type="entry name" value="HTH_LUXR"/>
    <property type="match status" value="1"/>
</dbReference>
<dbReference type="Proteomes" id="UP000054695">
    <property type="component" value="Unassembled WGS sequence"/>
</dbReference>
<accession>A0A0W0RRG8</accession>
<evidence type="ECO:0000256" key="2">
    <source>
        <dbReference type="ARBA" id="ARBA00023125"/>
    </source>
</evidence>
<evidence type="ECO:0000259" key="4">
    <source>
        <dbReference type="PROSITE" id="PS50043"/>
    </source>
</evidence>
<dbReference type="PRINTS" id="PR00038">
    <property type="entry name" value="HTHLUXR"/>
</dbReference>
<dbReference type="InterPro" id="IPR000792">
    <property type="entry name" value="Tscrpt_reg_LuxR_C"/>
</dbReference>
<dbReference type="AlphaFoldDB" id="A0A0W0RRG8"/>
<keyword evidence="3" id="KW-0804">Transcription</keyword>
<evidence type="ECO:0000313" key="5">
    <source>
        <dbReference type="EMBL" id="KTC73655.1"/>
    </source>
</evidence>
<evidence type="ECO:0000313" key="6">
    <source>
        <dbReference type="Proteomes" id="UP000054695"/>
    </source>
</evidence>
<gene>
    <name evidence="5" type="ORF">Lboz_2301</name>
</gene>
<keyword evidence="2" id="KW-0238">DNA-binding</keyword>
<dbReference type="PANTHER" id="PTHR44688">
    <property type="entry name" value="DNA-BINDING TRANSCRIPTIONAL ACTIVATOR DEVR_DOSR"/>
    <property type="match status" value="1"/>
</dbReference>
<sequence length="271" mass="31390">MKQTSAIKELIEVSKLLKPLCSPLNSVGIHTFTALINYDDNTQINLSNKPQWIADYYDLKLHDSSLYDTNPTLFTTGYSLWPKDSHLPIFRHGLTHFDSGFGITICHRHKDHTAFYFFSGSNKNAALINFFVNNLSFLETYIYHFTQNMSRQIAKSKLLGLNQQKKTTESVVNDLMISSLLKRATSENETIFLLKKKFISLKKFNKEISLRLTPRQKEVVYWFAQGKSAKQTAEILQISTRTVERHFEDVRKKTGLKNKQEIFNAFYESTI</sequence>
<dbReference type="InterPro" id="IPR036388">
    <property type="entry name" value="WH-like_DNA-bd_sf"/>
</dbReference>